<dbReference type="CDD" id="cd00167">
    <property type="entry name" value="SANT"/>
    <property type="match status" value="1"/>
</dbReference>
<feature type="compositionally biased region" description="Polar residues" evidence="1">
    <location>
        <begin position="496"/>
        <end position="516"/>
    </location>
</feature>
<dbReference type="AlphaFoldDB" id="A0A6A4HUE0"/>
<dbReference type="EMBL" id="ML769445">
    <property type="protein sequence ID" value="KAE9401533.1"/>
    <property type="molecule type" value="Genomic_DNA"/>
</dbReference>
<keyword evidence="4" id="KW-1185">Reference proteome</keyword>
<feature type="compositionally biased region" description="Pro residues" evidence="1">
    <location>
        <begin position="446"/>
        <end position="466"/>
    </location>
</feature>
<feature type="compositionally biased region" description="Polar residues" evidence="1">
    <location>
        <begin position="1"/>
        <end position="10"/>
    </location>
</feature>
<accession>A0A6A4HUE0</accession>
<feature type="domain" description="Myb-like" evidence="2">
    <location>
        <begin position="329"/>
        <end position="383"/>
    </location>
</feature>
<organism evidence="3 4">
    <name type="scientific">Gymnopus androsaceus JB14</name>
    <dbReference type="NCBI Taxonomy" id="1447944"/>
    <lineage>
        <taxon>Eukaryota</taxon>
        <taxon>Fungi</taxon>
        <taxon>Dikarya</taxon>
        <taxon>Basidiomycota</taxon>
        <taxon>Agaricomycotina</taxon>
        <taxon>Agaricomycetes</taxon>
        <taxon>Agaricomycetidae</taxon>
        <taxon>Agaricales</taxon>
        <taxon>Marasmiineae</taxon>
        <taxon>Omphalotaceae</taxon>
        <taxon>Gymnopus</taxon>
    </lineage>
</organism>
<dbReference type="OrthoDB" id="2348945at2759"/>
<gene>
    <name evidence="3" type="ORF">BT96DRAFT_1018183</name>
</gene>
<feature type="compositionally biased region" description="Polar residues" evidence="1">
    <location>
        <begin position="471"/>
        <end position="483"/>
    </location>
</feature>
<feature type="compositionally biased region" description="Pro residues" evidence="1">
    <location>
        <begin position="114"/>
        <end position="128"/>
    </location>
</feature>
<feature type="compositionally biased region" description="Polar residues" evidence="1">
    <location>
        <begin position="19"/>
        <end position="37"/>
    </location>
</feature>
<reference evidence="3" key="1">
    <citation type="journal article" date="2019" name="Environ. Microbiol.">
        <title>Fungal ecological strategies reflected in gene transcription - a case study of two litter decomposers.</title>
        <authorList>
            <person name="Barbi F."/>
            <person name="Kohler A."/>
            <person name="Barry K."/>
            <person name="Baskaran P."/>
            <person name="Daum C."/>
            <person name="Fauchery L."/>
            <person name="Ihrmark K."/>
            <person name="Kuo A."/>
            <person name="LaButti K."/>
            <person name="Lipzen A."/>
            <person name="Morin E."/>
            <person name="Grigoriev I.V."/>
            <person name="Henrissat B."/>
            <person name="Lindahl B."/>
            <person name="Martin F."/>
        </authorList>
    </citation>
    <scope>NUCLEOTIDE SEQUENCE</scope>
    <source>
        <strain evidence="3">JB14</strain>
    </source>
</reference>
<feature type="compositionally biased region" description="Low complexity" evidence="1">
    <location>
        <begin position="406"/>
        <end position="434"/>
    </location>
</feature>
<feature type="compositionally biased region" description="Low complexity" evidence="1">
    <location>
        <begin position="63"/>
        <end position="82"/>
    </location>
</feature>
<sequence>MDNYPQQYQPLSHALHPPRSSSQPQFYKNNSVEQQKSAESDDDDEGMVEEQLSRNSAPPSPPSSKSLPAASEQQQPLQQQPPSTHTQEPEPRRRGRPKGSKTRRNRVADTQAPQAPPKPSVPSHPPLHPTGQGTNPPQLPEVNTQNQQYYEFQWRVLNLCAEFYGAAEELVKATPALVIAQCYHMGPSSKVDPLIMLNEAKQNCDILLANPSRLISSPPPPMYPVVPTFYHAPVHHPPPGSAPGAPIPAGAPAVISQPQSFVVSMSSPAYPMYAPPPSQYPTTSYYQYSYPHPGAYYAPAPHPATDTGYTRPAPVASATPAAAAPGAGNSGAWSEEEMERLKKLVEEKKNSSGEVDWDDVVSQWGNSRTRHQILIKATQLGLKENSSSVRGVKRRREADSHGDPGSSAPTPTPVTAARTSSSSTPSSTPVASPALQHRQKSQNPSTKPPPSVSTTPAPPANQPWPMPVVAVNTSTPVIGTSFSHYRPRPTDPSPQPTAGTQRPTTHSLYVSASSAS</sequence>
<proteinExistence type="predicted"/>
<evidence type="ECO:0000313" key="4">
    <source>
        <dbReference type="Proteomes" id="UP000799118"/>
    </source>
</evidence>
<feature type="region of interest" description="Disordered" evidence="1">
    <location>
        <begin position="383"/>
        <end position="516"/>
    </location>
</feature>
<feature type="compositionally biased region" description="Low complexity" evidence="1">
    <location>
        <begin position="314"/>
        <end position="333"/>
    </location>
</feature>
<evidence type="ECO:0000313" key="3">
    <source>
        <dbReference type="EMBL" id="KAE9401533.1"/>
    </source>
</evidence>
<evidence type="ECO:0000259" key="2">
    <source>
        <dbReference type="SMART" id="SM00717"/>
    </source>
</evidence>
<protein>
    <recommendedName>
        <fullName evidence="2">Myb-like domain-containing protein</fullName>
    </recommendedName>
</protein>
<feature type="region of interest" description="Disordered" evidence="1">
    <location>
        <begin position="1"/>
        <end position="142"/>
    </location>
</feature>
<dbReference type="InterPro" id="IPR001005">
    <property type="entry name" value="SANT/Myb"/>
</dbReference>
<name>A0A6A4HUE0_9AGAR</name>
<feature type="compositionally biased region" description="Polar residues" evidence="1">
    <location>
        <begin position="131"/>
        <end position="142"/>
    </location>
</feature>
<evidence type="ECO:0000256" key="1">
    <source>
        <dbReference type="SAM" id="MobiDB-lite"/>
    </source>
</evidence>
<dbReference type="Proteomes" id="UP000799118">
    <property type="component" value="Unassembled WGS sequence"/>
</dbReference>
<feature type="region of interest" description="Disordered" evidence="1">
    <location>
        <begin position="314"/>
        <end position="335"/>
    </location>
</feature>
<feature type="compositionally biased region" description="Basic residues" evidence="1">
    <location>
        <begin position="93"/>
        <end position="105"/>
    </location>
</feature>
<dbReference type="SMART" id="SM00717">
    <property type="entry name" value="SANT"/>
    <property type="match status" value="1"/>
</dbReference>